<dbReference type="Proteomes" id="UP000094385">
    <property type="component" value="Unassembled WGS sequence"/>
</dbReference>
<reference evidence="1 2" key="1">
    <citation type="journal article" date="2016" name="Proc. Natl. Acad. Sci. U.S.A.">
        <title>Comparative genomics of biotechnologically important yeasts.</title>
        <authorList>
            <person name="Riley R."/>
            <person name="Haridas S."/>
            <person name="Wolfe K.H."/>
            <person name="Lopes M.R."/>
            <person name="Hittinger C.T."/>
            <person name="Goeker M."/>
            <person name="Salamov A.A."/>
            <person name="Wisecaver J.H."/>
            <person name="Long T.M."/>
            <person name="Calvey C.H."/>
            <person name="Aerts A.L."/>
            <person name="Barry K.W."/>
            <person name="Choi C."/>
            <person name="Clum A."/>
            <person name="Coughlan A.Y."/>
            <person name="Deshpande S."/>
            <person name="Douglass A.P."/>
            <person name="Hanson S.J."/>
            <person name="Klenk H.-P."/>
            <person name="LaButti K.M."/>
            <person name="Lapidus A."/>
            <person name="Lindquist E.A."/>
            <person name="Lipzen A.M."/>
            <person name="Meier-Kolthoff J.P."/>
            <person name="Ohm R.A."/>
            <person name="Otillar R.P."/>
            <person name="Pangilinan J.L."/>
            <person name="Peng Y."/>
            <person name="Rokas A."/>
            <person name="Rosa C.A."/>
            <person name="Scheuner C."/>
            <person name="Sibirny A.A."/>
            <person name="Slot J.C."/>
            <person name="Stielow J.B."/>
            <person name="Sun H."/>
            <person name="Kurtzman C.P."/>
            <person name="Blackwell M."/>
            <person name="Grigoriev I.V."/>
            <person name="Jeffries T.W."/>
        </authorList>
    </citation>
    <scope>NUCLEOTIDE SEQUENCE [LARGE SCALE GENOMIC DNA]</scope>
    <source>
        <strain evidence="1 2">NRRL Y-11557</strain>
    </source>
</reference>
<gene>
    <name evidence="1" type="ORF">LIPSTDRAFT_190776</name>
</gene>
<dbReference type="EMBL" id="KV454303">
    <property type="protein sequence ID" value="ODQ69577.1"/>
    <property type="molecule type" value="Genomic_DNA"/>
</dbReference>
<protein>
    <submittedName>
        <fullName evidence="1">Uncharacterized protein</fullName>
    </submittedName>
</protein>
<sequence>MYILIEGARGDGYKTTRFSLPSNNISQDTHPIDLASIGPDMDKMDIVTRGKRIDYFVLNDGSDEEALPKIDSIALRPMTRVIVFVIPRSFPLSQPQQLSLHRRFQMMLR</sequence>
<keyword evidence="2" id="KW-1185">Reference proteome</keyword>
<dbReference type="AlphaFoldDB" id="A0A1E3PXN9"/>
<organism evidence="1 2">
    <name type="scientific">Lipomyces starkeyi NRRL Y-11557</name>
    <dbReference type="NCBI Taxonomy" id="675824"/>
    <lineage>
        <taxon>Eukaryota</taxon>
        <taxon>Fungi</taxon>
        <taxon>Dikarya</taxon>
        <taxon>Ascomycota</taxon>
        <taxon>Saccharomycotina</taxon>
        <taxon>Lipomycetes</taxon>
        <taxon>Lipomycetales</taxon>
        <taxon>Lipomycetaceae</taxon>
        <taxon>Lipomyces</taxon>
    </lineage>
</organism>
<proteinExistence type="predicted"/>
<evidence type="ECO:0000313" key="2">
    <source>
        <dbReference type="Proteomes" id="UP000094385"/>
    </source>
</evidence>
<accession>A0A1E3PXN9</accession>
<evidence type="ECO:0000313" key="1">
    <source>
        <dbReference type="EMBL" id="ODQ69577.1"/>
    </source>
</evidence>
<name>A0A1E3PXN9_LIPST</name>